<gene>
    <name evidence="2" type="ORF">EDS130_LOCUS3271</name>
    <name evidence="3" type="ORF">XAT740_LOCUS61726</name>
</gene>
<dbReference type="EMBL" id="CAJNOR010016529">
    <property type="protein sequence ID" value="CAF1685269.1"/>
    <property type="molecule type" value="Genomic_DNA"/>
</dbReference>
<dbReference type="Proteomes" id="UP000663828">
    <property type="component" value="Unassembled WGS sequence"/>
</dbReference>
<dbReference type="EMBL" id="CAJNOJ010000008">
    <property type="protein sequence ID" value="CAF0770275.1"/>
    <property type="molecule type" value="Genomic_DNA"/>
</dbReference>
<comment type="caution">
    <text evidence="2">The sequence shown here is derived from an EMBL/GenBank/DDBJ whole genome shotgun (WGS) entry which is preliminary data.</text>
</comment>
<keyword evidence="1" id="KW-1133">Transmembrane helix</keyword>
<proteinExistence type="predicted"/>
<evidence type="ECO:0000256" key="1">
    <source>
        <dbReference type="SAM" id="Phobius"/>
    </source>
</evidence>
<keyword evidence="4" id="KW-1185">Reference proteome</keyword>
<dbReference type="OrthoDB" id="10042371at2759"/>
<accession>A0A813QQ52</accession>
<feature type="transmembrane region" description="Helical" evidence="1">
    <location>
        <begin position="29"/>
        <end position="51"/>
    </location>
</feature>
<dbReference type="AlphaFoldDB" id="A0A813QQ52"/>
<organism evidence="2 5">
    <name type="scientific">Adineta ricciae</name>
    <name type="common">Rotifer</name>
    <dbReference type="NCBI Taxonomy" id="249248"/>
    <lineage>
        <taxon>Eukaryota</taxon>
        <taxon>Metazoa</taxon>
        <taxon>Spiralia</taxon>
        <taxon>Gnathifera</taxon>
        <taxon>Rotifera</taxon>
        <taxon>Eurotatoria</taxon>
        <taxon>Bdelloidea</taxon>
        <taxon>Adinetida</taxon>
        <taxon>Adinetidae</taxon>
        <taxon>Adineta</taxon>
    </lineage>
</organism>
<keyword evidence="1" id="KW-0472">Membrane</keyword>
<evidence type="ECO:0000313" key="5">
    <source>
        <dbReference type="Proteomes" id="UP000663852"/>
    </source>
</evidence>
<evidence type="ECO:0000313" key="2">
    <source>
        <dbReference type="EMBL" id="CAF0770275.1"/>
    </source>
</evidence>
<keyword evidence="1" id="KW-0812">Transmembrane</keyword>
<evidence type="ECO:0000313" key="3">
    <source>
        <dbReference type="EMBL" id="CAF1685269.1"/>
    </source>
</evidence>
<sequence>MAGLNQTHTDQTHRIFITSPKPSSDRTGLYILSLLLSLTLILVFYLVYNFISYRRYTRCQKRKLDLEKQFNDHLLIVLNESTSPLSIKHARSNEELTLPSRQMSTTSFIEYQDSTEMKRSISNQYNISNRLVSDL</sequence>
<name>A0A813QQ52_ADIRI</name>
<reference evidence="2" key="1">
    <citation type="submission" date="2021-02" db="EMBL/GenBank/DDBJ databases">
        <authorList>
            <person name="Nowell W R."/>
        </authorList>
    </citation>
    <scope>NUCLEOTIDE SEQUENCE</scope>
</reference>
<dbReference type="Proteomes" id="UP000663852">
    <property type="component" value="Unassembled WGS sequence"/>
</dbReference>
<protein>
    <submittedName>
        <fullName evidence="2">Uncharacterized protein</fullName>
    </submittedName>
</protein>
<evidence type="ECO:0000313" key="4">
    <source>
        <dbReference type="Proteomes" id="UP000663828"/>
    </source>
</evidence>